<evidence type="ECO:0000256" key="1">
    <source>
        <dbReference type="SAM" id="MobiDB-lite"/>
    </source>
</evidence>
<dbReference type="Gene3D" id="3.40.20.10">
    <property type="entry name" value="Severin"/>
    <property type="match status" value="1"/>
</dbReference>
<dbReference type="Gene3D" id="2.30.29.30">
    <property type="entry name" value="Pleckstrin-homology domain (PH domain)/Phosphotyrosine-binding domain (PTB)"/>
    <property type="match status" value="1"/>
</dbReference>
<feature type="domain" description="ADF-H" evidence="2">
    <location>
        <begin position="1"/>
        <end position="130"/>
    </location>
</feature>
<accession>A0AAD7JLI7</accession>
<feature type="region of interest" description="Disordered" evidence="1">
    <location>
        <begin position="413"/>
        <end position="438"/>
    </location>
</feature>
<name>A0AAD7JLI7_9AGAR</name>
<dbReference type="GO" id="GO:0003779">
    <property type="term" value="F:actin binding"/>
    <property type="evidence" value="ECO:0007669"/>
    <property type="project" value="InterPro"/>
</dbReference>
<dbReference type="Proteomes" id="UP001215280">
    <property type="component" value="Unassembled WGS sequence"/>
</dbReference>
<feature type="compositionally biased region" description="Basic and acidic residues" evidence="1">
    <location>
        <begin position="368"/>
        <end position="395"/>
    </location>
</feature>
<comment type="caution">
    <text evidence="3">The sequence shown here is derived from an EMBL/GenBank/DDBJ whole genome shotgun (WGS) entry which is preliminary data.</text>
</comment>
<feature type="compositionally biased region" description="Basic and acidic residues" evidence="1">
    <location>
        <begin position="326"/>
        <end position="360"/>
    </location>
</feature>
<feature type="region of interest" description="Disordered" evidence="1">
    <location>
        <begin position="146"/>
        <end position="177"/>
    </location>
</feature>
<evidence type="ECO:0000313" key="4">
    <source>
        <dbReference type="Proteomes" id="UP001215280"/>
    </source>
</evidence>
<gene>
    <name evidence="3" type="ORF">DFH07DRAFT_808552</name>
</gene>
<keyword evidence="4" id="KW-1185">Reference proteome</keyword>
<dbReference type="InterPro" id="IPR011993">
    <property type="entry name" value="PH-like_dom_sf"/>
</dbReference>
<feature type="region of interest" description="Disordered" evidence="1">
    <location>
        <begin position="191"/>
        <end position="395"/>
    </location>
</feature>
<dbReference type="InterPro" id="IPR002108">
    <property type="entry name" value="ADF-H"/>
</dbReference>
<dbReference type="AlphaFoldDB" id="A0AAD7JLI7"/>
<protein>
    <recommendedName>
        <fullName evidence="2">ADF-H domain-containing protein</fullName>
    </recommendedName>
</protein>
<feature type="compositionally biased region" description="Basic and acidic residues" evidence="1">
    <location>
        <begin position="301"/>
        <end position="316"/>
    </location>
</feature>
<dbReference type="InterPro" id="IPR029006">
    <property type="entry name" value="ADF-H/Gelsolin-like_dom_sf"/>
</dbReference>
<dbReference type="SUPFAM" id="SSF50729">
    <property type="entry name" value="PH domain-like"/>
    <property type="match status" value="1"/>
</dbReference>
<reference evidence="3" key="1">
    <citation type="submission" date="2023-03" db="EMBL/GenBank/DDBJ databases">
        <title>Massive genome expansion in bonnet fungi (Mycena s.s.) driven by repeated elements and novel gene families across ecological guilds.</title>
        <authorList>
            <consortium name="Lawrence Berkeley National Laboratory"/>
            <person name="Harder C.B."/>
            <person name="Miyauchi S."/>
            <person name="Viragh M."/>
            <person name="Kuo A."/>
            <person name="Thoen E."/>
            <person name="Andreopoulos B."/>
            <person name="Lu D."/>
            <person name="Skrede I."/>
            <person name="Drula E."/>
            <person name="Henrissat B."/>
            <person name="Morin E."/>
            <person name="Kohler A."/>
            <person name="Barry K."/>
            <person name="LaButti K."/>
            <person name="Morin E."/>
            <person name="Salamov A."/>
            <person name="Lipzen A."/>
            <person name="Mereny Z."/>
            <person name="Hegedus B."/>
            <person name="Baldrian P."/>
            <person name="Stursova M."/>
            <person name="Weitz H."/>
            <person name="Taylor A."/>
            <person name="Grigoriev I.V."/>
            <person name="Nagy L.G."/>
            <person name="Martin F."/>
            <person name="Kauserud H."/>
        </authorList>
    </citation>
    <scope>NUCLEOTIDE SEQUENCE</scope>
    <source>
        <strain evidence="3">CBHHK188m</strain>
    </source>
</reference>
<dbReference type="SUPFAM" id="SSF55753">
    <property type="entry name" value="Actin depolymerizing proteins"/>
    <property type="match status" value="1"/>
</dbReference>
<sequence>MAVNLPDDALAAYEAIVHREANWLLLVYNSSVQPEVFHLHASGSDGLPELKANIDPGQIDAGQVFIAFYRDGNDGFILLNIIPESVSGVRRARALVHSRRIGVIFQAHQTSLTVDHLSNLTPKSIRQALATPDSVHVIQVDRAAAEPTDTANEMGQLADPPATSAPPQSKGSVFSLLRRKKKPEAEFAVEPFDLHLEDSEDAPPPPPPKDRGRRSFSYQPPTPVKEESFHPPMARPTPPRPLPQPITTRHRSNSDYSVVSHSSSSDDVVVVKPDPPPSRSPGMKKRSATLPSKWNADPVDPVERARRRMEAQRQREIEEEQALEEEVQRQAKIKAEKEALRREQEEEDATRRAALEEELQRVTAQRRRREEREREEEDRKQEELERKRKADRERRMEEHRRLEQWRQAQAAQAEEAAWRTEQARKKEEAERKKKIQQAGAKIKNATVELVTGWVTMQTGDSLVWRRRYFKFVGPTVFFYRSLKEKDTGQVLDQIDLRGQVRGLREWNEGYEDLKAIPFSFAVEFNGEREPWSMFSDSEEEKYKLLGLLHAANTAA</sequence>
<feature type="compositionally biased region" description="Basic and acidic residues" evidence="1">
    <location>
        <begin position="416"/>
        <end position="431"/>
    </location>
</feature>
<evidence type="ECO:0000259" key="2">
    <source>
        <dbReference type="PROSITE" id="PS51263"/>
    </source>
</evidence>
<dbReference type="EMBL" id="JARJLG010000030">
    <property type="protein sequence ID" value="KAJ7767444.1"/>
    <property type="molecule type" value="Genomic_DNA"/>
</dbReference>
<evidence type="ECO:0000313" key="3">
    <source>
        <dbReference type="EMBL" id="KAJ7767444.1"/>
    </source>
</evidence>
<feature type="compositionally biased region" description="Pro residues" evidence="1">
    <location>
        <begin position="233"/>
        <end position="244"/>
    </location>
</feature>
<dbReference type="PROSITE" id="PS51263">
    <property type="entry name" value="ADF_H"/>
    <property type="match status" value="1"/>
</dbReference>
<dbReference type="Pfam" id="PF00241">
    <property type="entry name" value="Cofilin_ADF"/>
    <property type="match status" value="1"/>
</dbReference>
<feature type="compositionally biased region" description="Low complexity" evidence="1">
    <location>
        <begin position="254"/>
        <end position="272"/>
    </location>
</feature>
<organism evidence="3 4">
    <name type="scientific">Mycena maculata</name>
    <dbReference type="NCBI Taxonomy" id="230809"/>
    <lineage>
        <taxon>Eukaryota</taxon>
        <taxon>Fungi</taxon>
        <taxon>Dikarya</taxon>
        <taxon>Basidiomycota</taxon>
        <taxon>Agaricomycotina</taxon>
        <taxon>Agaricomycetes</taxon>
        <taxon>Agaricomycetidae</taxon>
        <taxon>Agaricales</taxon>
        <taxon>Marasmiineae</taxon>
        <taxon>Mycenaceae</taxon>
        <taxon>Mycena</taxon>
    </lineage>
</organism>
<proteinExistence type="predicted"/>